<dbReference type="AlphaFoldDB" id="A0A7W7HQX1"/>
<dbReference type="SUPFAM" id="SSF52540">
    <property type="entry name" value="P-loop containing nucleoside triphosphate hydrolases"/>
    <property type="match status" value="1"/>
</dbReference>
<dbReference type="InterPro" id="IPR040980">
    <property type="entry name" value="SWI2_SNF2"/>
</dbReference>
<comment type="caution">
    <text evidence="3">The sequence shown here is derived from an EMBL/GenBank/DDBJ whole genome shotgun (WGS) entry which is preliminary data.</text>
</comment>
<accession>A0A7W7HQX1</accession>
<reference evidence="3 4" key="1">
    <citation type="submission" date="2020-08" db="EMBL/GenBank/DDBJ databases">
        <title>Sequencing the genomes of 1000 actinobacteria strains.</title>
        <authorList>
            <person name="Klenk H.-P."/>
        </authorList>
    </citation>
    <scope>NUCLEOTIDE SEQUENCE [LARGE SCALE GENOMIC DNA]</scope>
    <source>
        <strain evidence="3 4">DSM 43150</strain>
    </source>
</reference>
<gene>
    <name evidence="2" type="primary">hsdR2</name>
    <name evidence="2" type="ORF">Alo02nite_35200</name>
    <name evidence="3" type="ORF">BJ964_009222</name>
</gene>
<organism evidence="3 4">
    <name type="scientific">Actinoplanes lobatus</name>
    <dbReference type="NCBI Taxonomy" id="113568"/>
    <lineage>
        <taxon>Bacteria</taxon>
        <taxon>Bacillati</taxon>
        <taxon>Actinomycetota</taxon>
        <taxon>Actinomycetes</taxon>
        <taxon>Micromonosporales</taxon>
        <taxon>Micromonosporaceae</taxon>
        <taxon>Actinoplanes</taxon>
    </lineage>
</organism>
<reference evidence="2 5" key="2">
    <citation type="submission" date="2021-01" db="EMBL/GenBank/DDBJ databases">
        <title>Whole genome shotgun sequence of Actinoplanes lobatus NBRC 12513.</title>
        <authorList>
            <person name="Komaki H."/>
            <person name="Tamura T."/>
        </authorList>
    </citation>
    <scope>NUCLEOTIDE SEQUENCE [LARGE SCALE GENOMIC DNA]</scope>
    <source>
        <strain evidence="2 5">NBRC 12513</strain>
    </source>
</reference>
<dbReference type="InterPro" id="IPR055180">
    <property type="entry name" value="HsdR_RecA-like_helicase_dom_2"/>
</dbReference>
<feature type="domain" description="Helicase ATP-binding" evidence="1">
    <location>
        <begin position="284"/>
        <end position="487"/>
    </location>
</feature>
<dbReference type="GO" id="GO:0005524">
    <property type="term" value="F:ATP binding"/>
    <property type="evidence" value="ECO:0007669"/>
    <property type="project" value="UniProtKB-KW"/>
</dbReference>
<name>A0A7W7HQX1_9ACTN</name>
<dbReference type="RefSeq" id="WP_188126531.1">
    <property type="nucleotide sequence ID" value="NZ_BOMP01000051.1"/>
</dbReference>
<dbReference type="Gene3D" id="3.40.50.300">
    <property type="entry name" value="P-loop containing nucleotide triphosphate hydrolases"/>
    <property type="match status" value="2"/>
</dbReference>
<evidence type="ECO:0000313" key="4">
    <source>
        <dbReference type="Proteomes" id="UP000590511"/>
    </source>
</evidence>
<dbReference type="InterPro" id="IPR007409">
    <property type="entry name" value="Restrct_endonuc_type1_HsdR_N"/>
</dbReference>
<keyword evidence="2" id="KW-0540">Nuclease</keyword>
<evidence type="ECO:0000313" key="3">
    <source>
        <dbReference type="EMBL" id="MBB4755061.1"/>
    </source>
</evidence>
<sequence>MKVHGEGAFETAIEQVLIDAGWLRGVPDHYDRQFGLDTAELVAFIGATQNEAWLKLVAYHGNDVAETQRHFKEYLAKQIDERGPLDVLRRGVKDKGILFRLAYFKPAHSITDDALNLYRANRLAVTRQLHFSESDEKSLDLALFVNGIPLATAELKNPLTGQTVEDAKKQYREKRDPKELLFSQRTLVHFAVDPDLAFVTTKLAGEKTRFLPFNTGSDGPGVSGGAGNAAAEGYRTAYLWEQIWHPDTWMDLMRRFLHTDKESRALIFPRYHQWHAVTALTDHAAAHGSGDNYLVMHSAGSGKSNTIAWLAHRLSSLHTSQAIPEKDIKANEPVFDKVIIITDRVVLDRQLQDTVFQFEHVPGVVQRIDKDSNQLAAALTGETAKVVISTMQKFGFILDKVEGLRGKRFAVIVDEAHSSQSGDNAASMKKVLLRKGSDDIDDDGDLLTASALARGRHETLSYFAFTATPKPKTLELFGTLGGDGNMHPFHTYSMRQAIEEGFILDVLRQYMDYDVYWKLANANPEDPEVDPKKASSQLARFAVLHPTMMAQKAEIIVEHFRKHTAPLLGGRAKAMVVTGGREAAVKLYTAIKKYIETNGYVGSTPLVAFSGELRIGDEAEVTEARLNGFGESELPERFAYTAADDKHAGTPKAKQPVEFKILVVAEKYQTGFDQPLLTTMYVDKPLKGVAAVQTLSRLNRIHPLKAQGDVFVLDFVNKADDIADQFKPYFETAATVPTDPNLLYRAEGAVMSYPLLVESEMQAYADALLEAEGKAKNDAALAKAHQALYRFTDPARDRYIALAADDPEAADGFRAALRDYVRMYAFLSQVVPYQDQDLERLYLYGRALLNRLPRRQDPSVDIGEVQLTHLRLTAGTAQDKALEAEGEQMLPGFTGGGAGPQNDPDKVALSELIDELNDRFGMGLGEGDKVWFEQQVVALADDGAVEAAALVNDESNFGVVCEKRIEDVILSRHDDNGKLMQRYLDDPTLRSHMNEFARSQAYRLIRRRHGIT</sequence>
<proteinExistence type="predicted"/>
<evidence type="ECO:0000259" key="1">
    <source>
        <dbReference type="PROSITE" id="PS51192"/>
    </source>
</evidence>
<dbReference type="GO" id="GO:0003677">
    <property type="term" value="F:DNA binding"/>
    <property type="evidence" value="ECO:0007669"/>
    <property type="project" value="UniProtKB-KW"/>
</dbReference>
<dbReference type="GO" id="GO:0009035">
    <property type="term" value="F:type I site-specific deoxyribonuclease activity"/>
    <property type="evidence" value="ECO:0007669"/>
    <property type="project" value="UniProtKB-EC"/>
</dbReference>
<dbReference type="PROSITE" id="PS51192">
    <property type="entry name" value="HELICASE_ATP_BIND_1"/>
    <property type="match status" value="1"/>
</dbReference>
<dbReference type="SMART" id="SM00487">
    <property type="entry name" value="DEXDc"/>
    <property type="match status" value="1"/>
</dbReference>
<dbReference type="Pfam" id="PF22679">
    <property type="entry name" value="T1R_D3-like"/>
    <property type="match status" value="1"/>
</dbReference>
<dbReference type="Pfam" id="PF04313">
    <property type="entry name" value="HSDR_N"/>
    <property type="match status" value="1"/>
</dbReference>
<dbReference type="Proteomes" id="UP000590511">
    <property type="component" value="Unassembled WGS sequence"/>
</dbReference>
<dbReference type="InterPro" id="IPR014001">
    <property type="entry name" value="Helicase_ATP-bd"/>
</dbReference>
<dbReference type="InterPro" id="IPR027417">
    <property type="entry name" value="P-loop_NTPase"/>
</dbReference>
<dbReference type="Gene3D" id="3.90.1570.50">
    <property type="match status" value="1"/>
</dbReference>
<keyword evidence="5" id="KW-1185">Reference proteome</keyword>
<dbReference type="EMBL" id="JACHNC010000001">
    <property type="protein sequence ID" value="MBB4755061.1"/>
    <property type="molecule type" value="Genomic_DNA"/>
</dbReference>
<dbReference type="PANTHER" id="PTHR42927:SF1">
    <property type="entry name" value="HELICASE SUPERFAMILY 1 AND 2 DOMAIN-CONTAINING PROTEIN"/>
    <property type="match status" value="1"/>
</dbReference>
<dbReference type="Pfam" id="PF18766">
    <property type="entry name" value="SWI2_SNF2"/>
    <property type="match status" value="1"/>
</dbReference>
<dbReference type="EMBL" id="BOMP01000051">
    <property type="protein sequence ID" value="GIE40622.1"/>
    <property type="molecule type" value="Genomic_DNA"/>
</dbReference>
<evidence type="ECO:0000313" key="5">
    <source>
        <dbReference type="Proteomes" id="UP000631312"/>
    </source>
</evidence>
<dbReference type="Proteomes" id="UP000631312">
    <property type="component" value="Unassembled WGS sequence"/>
</dbReference>
<dbReference type="EC" id="3.1.21.3" evidence="3"/>
<keyword evidence="2" id="KW-0255">Endonuclease</keyword>
<dbReference type="PANTHER" id="PTHR42927">
    <property type="entry name" value="HELICASE SUPERFAMILY 1 AND 2 DOMAIN-CONTAINING PROTEIN"/>
    <property type="match status" value="1"/>
</dbReference>
<protein>
    <submittedName>
        <fullName evidence="2">Type I restriction endonuclease subunit R</fullName>
    </submittedName>
    <submittedName>
        <fullName evidence="3">Type I restriction enzyme R subunit</fullName>
        <ecNumber evidence="3">3.1.21.3</ecNumber>
    </submittedName>
</protein>
<keyword evidence="3" id="KW-0378">Hydrolase</keyword>
<evidence type="ECO:0000313" key="2">
    <source>
        <dbReference type="EMBL" id="GIE40622.1"/>
    </source>
</evidence>
<dbReference type="GO" id="GO:0009307">
    <property type="term" value="P:DNA restriction-modification system"/>
    <property type="evidence" value="ECO:0007669"/>
    <property type="project" value="UniProtKB-KW"/>
</dbReference>